<feature type="coiled-coil region" evidence="1">
    <location>
        <begin position="128"/>
        <end position="155"/>
    </location>
</feature>
<feature type="non-terminal residue" evidence="3">
    <location>
        <position position="638"/>
    </location>
</feature>
<reference evidence="3 4" key="1">
    <citation type="journal article" date="2018" name="Proc. R. Soc. B">
        <title>A non-coding region near Follistatin controls head colour polymorphism in the Gouldian finch.</title>
        <authorList>
            <person name="Toomey M.B."/>
            <person name="Marques C.I."/>
            <person name="Andrade P."/>
            <person name="Araujo P.M."/>
            <person name="Sabatino S."/>
            <person name="Gazda M.A."/>
            <person name="Afonso S."/>
            <person name="Lopes R.J."/>
            <person name="Corbo J.C."/>
            <person name="Carneiro M."/>
        </authorList>
    </citation>
    <scope>NUCLEOTIDE SEQUENCE [LARGE SCALE GENOMIC DNA]</scope>
    <source>
        <strain evidence="3">Red01</strain>
        <tissue evidence="3">Muscle</tissue>
    </source>
</reference>
<keyword evidence="4" id="KW-1185">Reference proteome</keyword>
<dbReference type="Proteomes" id="UP000276834">
    <property type="component" value="Unassembled WGS sequence"/>
</dbReference>
<keyword evidence="1" id="KW-0175">Coiled coil</keyword>
<proteinExistence type="predicted"/>
<name>A0A3L8Q4R1_CHLGU</name>
<feature type="region of interest" description="Disordered" evidence="2">
    <location>
        <begin position="224"/>
        <end position="246"/>
    </location>
</feature>
<evidence type="ECO:0000313" key="4">
    <source>
        <dbReference type="Proteomes" id="UP000276834"/>
    </source>
</evidence>
<dbReference type="SMART" id="SM01265">
    <property type="entry name" value="Mab-21"/>
    <property type="match status" value="1"/>
</dbReference>
<dbReference type="EMBL" id="QUSF01008874">
    <property type="protein sequence ID" value="RLV62284.1"/>
    <property type="molecule type" value="Genomic_DNA"/>
</dbReference>
<protein>
    <submittedName>
        <fullName evidence="3">Uncharacterized protein</fullName>
    </submittedName>
</protein>
<dbReference type="AlphaFoldDB" id="A0A3L8Q4R1"/>
<evidence type="ECO:0000256" key="1">
    <source>
        <dbReference type="SAM" id="Coils"/>
    </source>
</evidence>
<comment type="caution">
    <text evidence="3">The sequence shown here is derived from an EMBL/GenBank/DDBJ whole genome shotgun (WGS) entry which is preliminary data.</text>
</comment>
<gene>
    <name evidence="3" type="ORF">DV515_00019473</name>
</gene>
<dbReference type="InterPro" id="IPR024810">
    <property type="entry name" value="MAB21L/cGLR"/>
</dbReference>
<dbReference type="InterPro" id="IPR026250">
    <property type="entry name" value="ITPRIP-like"/>
</dbReference>
<dbReference type="PANTHER" id="PTHR10656">
    <property type="entry name" value="CELL FATE DETERMINING PROTEIN MAB21-RELATED"/>
    <property type="match status" value="1"/>
</dbReference>
<accession>A0A3L8Q4R1</accession>
<sequence length="638" mass="71559">MGAAANSSSRCRRPRAASAGEQRARRQEAPGQKGDFPGSRFSAGIQRPVPAGRAFGRARGTAWQLPAARAPVLPADPRGCCPQRPEQRIPATPSPAEAMLGTTFLLLLVQGLLQYPQPAAQGLDEATRERMEQRAEYLSREMARLMQELEQQSLEQSAGAWGAQLLWQFWEIPAVLVLLLALWFGIQKFRHQKTAARRKAAAAIRRRRKKIRLDVIRNDEKWEEVSAPGNGEDKHNVEDKHNGAEEDKGLKIKSNLGGLSVHRIQLPVMELEKGCWLICDLMAKLRDVFDQGLSQSFYPVPQEAIGVGSAFEGWSPWAEDSVYQVLVALSPPAGHAFHLELDTAGTPQRNFWVRVELLCTCPRGQLREDMLCFLHQPEQELRRKGEPSLLHTLCSGSYLDVQKTAQWFCRFVRVAWLLLPQSRHWRLTLLPSSRSCRFQLSKGQESFKAEMIFGVRRGDSDIFAGSPAAEVGTPSTTWPETFAVAEAKFFRHISRQAPRDSCHCKCLQLLSRCRLGVGLSSYTLKTVLMHLLSSVPLTRWRGRDFPQRTMDILERLRCSLETKGLQHFVIGNERFPAEIPLPSDLRLAEPPNLLQQLASDPDAHAKALQGYFGLVHGLKQMLLPRAELVGPLDRASVH</sequence>
<dbReference type="GO" id="GO:0016020">
    <property type="term" value="C:membrane"/>
    <property type="evidence" value="ECO:0007669"/>
    <property type="project" value="TreeGrafter"/>
</dbReference>
<dbReference type="PRINTS" id="PR02107">
    <property type="entry name" value="INOS145TPRIP"/>
</dbReference>
<dbReference type="PANTHER" id="PTHR10656:SF40">
    <property type="entry name" value="INOSITOL 1,4,5-TRISPHOSPHATE RECEPTOR-INTERACTING PROTEIN-LIKE 1"/>
    <property type="match status" value="1"/>
</dbReference>
<evidence type="ECO:0000313" key="3">
    <source>
        <dbReference type="EMBL" id="RLV62284.1"/>
    </source>
</evidence>
<organism evidence="3 4">
    <name type="scientific">Chloebia gouldiae</name>
    <name type="common">Gouldian finch</name>
    <name type="synonym">Erythrura gouldiae</name>
    <dbReference type="NCBI Taxonomy" id="44316"/>
    <lineage>
        <taxon>Eukaryota</taxon>
        <taxon>Metazoa</taxon>
        <taxon>Chordata</taxon>
        <taxon>Craniata</taxon>
        <taxon>Vertebrata</taxon>
        <taxon>Euteleostomi</taxon>
        <taxon>Archelosauria</taxon>
        <taxon>Archosauria</taxon>
        <taxon>Dinosauria</taxon>
        <taxon>Saurischia</taxon>
        <taxon>Theropoda</taxon>
        <taxon>Coelurosauria</taxon>
        <taxon>Aves</taxon>
        <taxon>Neognathae</taxon>
        <taxon>Neoaves</taxon>
        <taxon>Telluraves</taxon>
        <taxon>Australaves</taxon>
        <taxon>Passeriformes</taxon>
        <taxon>Passeroidea</taxon>
        <taxon>Passeridae</taxon>
        <taxon>Chloebia</taxon>
    </lineage>
</organism>
<dbReference type="OrthoDB" id="9034619at2759"/>
<dbReference type="Gene3D" id="1.10.1410.40">
    <property type="match status" value="1"/>
</dbReference>
<feature type="region of interest" description="Disordered" evidence="2">
    <location>
        <begin position="1"/>
        <end position="46"/>
    </location>
</feature>
<evidence type="ECO:0000256" key="2">
    <source>
        <dbReference type="SAM" id="MobiDB-lite"/>
    </source>
</evidence>
<feature type="compositionally biased region" description="Basic and acidic residues" evidence="2">
    <location>
        <begin position="231"/>
        <end position="246"/>
    </location>
</feature>